<feature type="transmembrane region" description="Helical" evidence="8">
    <location>
        <begin position="356"/>
        <end position="376"/>
    </location>
</feature>
<evidence type="ECO:0000256" key="8">
    <source>
        <dbReference type="SAM" id="Phobius"/>
    </source>
</evidence>
<comment type="subcellular location">
    <subcellularLocation>
        <location evidence="1">Cell membrane</location>
        <topology evidence="1">Multi-pass membrane protein</topology>
    </subcellularLocation>
</comment>
<evidence type="ECO:0000256" key="7">
    <source>
        <dbReference type="SAM" id="MobiDB-lite"/>
    </source>
</evidence>
<evidence type="ECO:0000256" key="4">
    <source>
        <dbReference type="ARBA" id="ARBA00022692"/>
    </source>
</evidence>
<feature type="transmembrane region" description="Helical" evidence="8">
    <location>
        <begin position="299"/>
        <end position="317"/>
    </location>
</feature>
<evidence type="ECO:0000256" key="3">
    <source>
        <dbReference type="ARBA" id="ARBA00022475"/>
    </source>
</evidence>
<evidence type="ECO:0000256" key="2">
    <source>
        <dbReference type="ARBA" id="ARBA00022448"/>
    </source>
</evidence>
<feature type="transmembrane region" description="Helical" evidence="8">
    <location>
        <begin position="230"/>
        <end position="252"/>
    </location>
</feature>
<dbReference type="InterPro" id="IPR050171">
    <property type="entry name" value="MFS_Transporters"/>
</dbReference>
<dbReference type="RefSeq" id="WP_143650119.1">
    <property type="nucleotide sequence ID" value="NZ_JABJXA010000140.1"/>
</dbReference>
<feature type="transmembrane region" description="Helical" evidence="8">
    <location>
        <begin position="21"/>
        <end position="39"/>
    </location>
</feature>
<keyword evidence="3" id="KW-1003">Cell membrane</keyword>
<dbReference type="SUPFAM" id="SSF103473">
    <property type="entry name" value="MFS general substrate transporter"/>
    <property type="match status" value="1"/>
</dbReference>
<feature type="transmembrane region" description="Helical" evidence="8">
    <location>
        <begin position="84"/>
        <end position="102"/>
    </location>
</feature>
<evidence type="ECO:0000313" key="11">
    <source>
        <dbReference type="Proteomes" id="UP000320857"/>
    </source>
</evidence>
<accession>A0A5P0YVH5</accession>
<dbReference type="Gene3D" id="1.20.1250.20">
    <property type="entry name" value="MFS general substrate transporter like domains"/>
    <property type="match status" value="1"/>
</dbReference>
<organism evidence="10 11">
    <name type="scientific">Streptomyces alkaliterrae</name>
    <dbReference type="NCBI Taxonomy" id="2213162"/>
    <lineage>
        <taxon>Bacteria</taxon>
        <taxon>Bacillati</taxon>
        <taxon>Actinomycetota</taxon>
        <taxon>Actinomycetes</taxon>
        <taxon>Kitasatosporales</taxon>
        <taxon>Streptomycetaceae</taxon>
        <taxon>Streptomyces</taxon>
    </lineage>
</organism>
<feature type="transmembrane region" description="Helical" evidence="8">
    <location>
        <begin position="108"/>
        <end position="130"/>
    </location>
</feature>
<dbReference type="EMBL" id="VJYK02000266">
    <property type="protein sequence ID" value="MQS04296.1"/>
    <property type="molecule type" value="Genomic_DNA"/>
</dbReference>
<feature type="transmembrane region" description="Helical" evidence="8">
    <location>
        <begin position="183"/>
        <end position="203"/>
    </location>
</feature>
<reference evidence="9" key="3">
    <citation type="journal article" name="Syst. Appl. Microbiol.">
        <title>Streptomyces alkaliterrae sp. nov., isolated from an alkaline soil, and emended descriptions of Streptomyces alkaliphilus, Streptomyces calidiresistens and Streptomyces durbertensis.</title>
        <authorList>
            <person name="Swiecimska M."/>
            <person name="Golinska P."/>
            <person name="Nouioui I."/>
            <person name="Wypij M."/>
            <person name="Rai M."/>
            <person name="Sangal V."/>
            <person name="Goodfellow M."/>
        </authorList>
    </citation>
    <scope>NUCLEOTIDE SEQUENCE</scope>
    <source>
        <strain evidence="9">OF8</strain>
    </source>
</reference>
<keyword evidence="11" id="KW-1185">Reference proteome</keyword>
<feature type="transmembrane region" description="Helical" evidence="8">
    <location>
        <begin position="382"/>
        <end position="402"/>
    </location>
</feature>
<name>A0A5P0YVH5_9ACTN</name>
<proteinExistence type="predicted"/>
<sequence>MSAAVERPTAARSGPGRHARAVLIAVIGLYLVSETALAPFLPQLFAELFDVHDPSATGFYLWVCRIVGLAALPLWGLAARRWPLHKLVLTGLCGAAVLDLSLGLAPSYAAFTVLSAASVATNAALLLAYPAFINEHARHAEQNTHPDQARIAGVCSIVVVFHLATVVATMTGAGVLALPEPRVGISAFALLDVVLAVLIVRVLGRLPAEQPTGEDAAEEAPAGRPRRRRLWLLLLAQAALIGVAFDAASTVVRPFFTQLATDMGSGAVGAAVLFFLPSVAALVALVAVRRVHNRLGDRLLPIGLLLAAAGLACQYVASGLPALAAGRVLFGLGLGFGQVAVELVMFRATGTRGPAFTAVETVRSVGLIAAPLVAAAAVSRELALPLLIAAVLMVCASLLATIRPDRRDRRDRSAEAPSDRTPPPDRVPPVTGTAVPATTAEPTAAGHTATTAPVPAPRRAPAEETHA</sequence>
<feature type="transmembrane region" description="Helical" evidence="8">
    <location>
        <begin position="264"/>
        <end position="287"/>
    </location>
</feature>
<protein>
    <submittedName>
        <fullName evidence="10">MFS transporter</fullName>
    </submittedName>
</protein>
<dbReference type="Proteomes" id="UP000517765">
    <property type="component" value="Unassembled WGS sequence"/>
</dbReference>
<comment type="caution">
    <text evidence="10">The sequence shown here is derived from an EMBL/GenBank/DDBJ whole genome shotgun (WGS) entry which is preliminary data.</text>
</comment>
<feature type="compositionally biased region" description="Low complexity" evidence="7">
    <location>
        <begin position="428"/>
        <end position="459"/>
    </location>
</feature>
<dbReference type="OrthoDB" id="8579878at2"/>
<feature type="transmembrane region" description="Helical" evidence="8">
    <location>
        <begin position="323"/>
        <end position="344"/>
    </location>
</feature>
<feature type="transmembrane region" description="Helical" evidence="8">
    <location>
        <begin position="151"/>
        <end position="177"/>
    </location>
</feature>
<evidence type="ECO:0000256" key="6">
    <source>
        <dbReference type="ARBA" id="ARBA00023136"/>
    </source>
</evidence>
<keyword evidence="6 8" id="KW-0472">Membrane</keyword>
<keyword evidence="4 8" id="KW-0812">Transmembrane</keyword>
<dbReference type="Proteomes" id="UP000320857">
    <property type="component" value="Unassembled WGS sequence"/>
</dbReference>
<evidence type="ECO:0000313" key="10">
    <source>
        <dbReference type="EMBL" id="MQS04296.1"/>
    </source>
</evidence>
<dbReference type="PANTHER" id="PTHR23517">
    <property type="entry name" value="RESISTANCE PROTEIN MDTM, PUTATIVE-RELATED-RELATED"/>
    <property type="match status" value="1"/>
</dbReference>
<dbReference type="InterPro" id="IPR036259">
    <property type="entry name" value="MFS_trans_sf"/>
</dbReference>
<evidence type="ECO:0000256" key="5">
    <source>
        <dbReference type="ARBA" id="ARBA00022989"/>
    </source>
</evidence>
<feature type="region of interest" description="Disordered" evidence="7">
    <location>
        <begin position="406"/>
        <end position="467"/>
    </location>
</feature>
<evidence type="ECO:0000313" key="9">
    <source>
        <dbReference type="EMBL" id="MBB1261072.1"/>
    </source>
</evidence>
<dbReference type="GO" id="GO:0022857">
    <property type="term" value="F:transmembrane transporter activity"/>
    <property type="evidence" value="ECO:0007669"/>
    <property type="project" value="InterPro"/>
</dbReference>
<dbReference type="EMBL" id="JABJXA010000140">
    <property type="protein sequence ID" value="MBB1261072.1"/>
    <property type="molecule type" value="Genomic_DNA"/>
</dbReference>
<dbReference type="InterPro" id="IPR011701">
    <property type="entry name" value="MFS"/>
</dbReference>
<feature type="compositionally biased region" description="Basic and acidic residues" evidence="7">
    <location>
        <begin position="406"/>
        <end position="418"/>
    </location>
</feature>
<reference evidence="12" key="2">
    <citation type="submission" date="2020-05" db="EMBL/GenBank/DDBJ databases">
        <title>Classification of alakaliphilic streptomycetes isolated from an alkaline soil next to Lonar Crater, India and a proposal for the recognition of Streptomyces alkaliterrae sp. nov.</title>
        <authorList>
            <person name="Golinska P."/>
        </authorList>
    </citation>
    <scope>NUCLEOTIDE SEQUENCE [LARGE SCALE GENOMIC DNA]</scope>
    <source>
        <strain evidence="12">OF8</strain>
    </source>
</reference>
<evidence type="ECO:0000256" key="1">
    <source>
        <dbReference type="ARBA" id="ARBA00004651"/>
    </source>
</evidence>
<dbReference type="GO" id="GO:0005886">
    <property type="term" value="C:plasma membrane"/>
    <property type="evidence" value="ECO:0007669"/>
    <property type="project" value="UniProtKB-SubCell"/>
</dbReference>
<keyword evidence="5 8" id="KW-1133">Transmembrane helix</keyword>
<dbReference type="Pfam" id="PF07690">
    <property type="entry name" value="MFS_1"/>
    <property type="match status" value="1"/>
</dbReference>
<evidence type="ECO:0000313" key="12">
    <source>
        <dbReference type="Proteomes" id="UP000517765"/>
    </source>
</evidence>
<feature type="transmembrane region" description="Helical" evidence="8">
    <location>
        <begin position="59"/>
        <end position="77"/>
    </location>
</feature>
<dbReference type="PANTHER" id="PTHR23517:SF3">
    <property type="entry name" value="INTEGRAL MEMBRANE TRANSPORT PROTEIN"/>
    <property type="match status" value="1"/>
</dbReference>
<keyword evidence="2" id="KW-0813">Transport</keyword>
<dbReference type="AlphaFoldDB" id="A0A5P0YVH5"/>
<reference evidence="10 11" key="1">
    <citation type="submission" date="2019-10" db="EMBL/GenBank/DDBJ databases">
        <title>Streptomyces sp. nov., a novel actinobacterium isolated from alkaline environment.</title>
        <authorList>
            <person name="Golinska P."/>
        </authorList>
    </citation>
    <scope>NUCLEOTIDE SEQUENCE [LARGE SCALE GENOMIC DNA]</scope>
    <source>
        <strain evidence="10 11">OF1</strain>
    </source>
</reference>
<gene>
    <name evidence="10" type="ORF">FNX44_020950</name>
    <name evidence="9" type="ORF">H3147_19910</name>
</gene>